<dbReference type="AlphaFoldDB" id="A0A066YVZ4"/>
<evidence type="ECO:0000256" key="1">
    <source>
        <dbReference type="SAM" id="MobiDB-lite"/>
    </source>
</evidence>
<feature type="region of interest" description="Disordered" evidence="1">
    <location>
        <begin position="24"/>
        <end position="47"/>
    </location>
</feature>
<dbReference type="Proteomes" id="UP000027178">
    <property type="component" value="Unassembled WGS sequence"/>
</dbReference>
<name>A0A066YVZ4_9ACTN</name>
<dbReference type="EMBL" id="JNBY01000093">
    <property type="protein sequence ID" value="KDN84154.1"/>
    <property type="molecule type" value="Genomic_DNA"/>
</dbReference>
<proteinExistence type="predicted"/>
<protein>
    <submittedName>
        <fullName evidence="2">Uncharacterized protein</fullName>
    </submittedName>
</protein>
<reference evidence="2 3" key="1">
    <citation type="submission" date="2014-05" db="EMBL/GenBank/DDBJ databases">
        <title>Draft Genome Sequence of Kitasatospora cheerisanensis KCTC 2395.</title>
        <authorList>
            <person name="Nam D.H."/>
        </authorList>
    </citation>
    <scope>NUCLEOTIDE SEQUENCE [LARGE SCALE GENOMIC DNA]</scope>
    <source>
        <strain evidence="2 3">KCTC 2395</strain>
    </source>
</reference>
<gene>
    <name evidence="2" type="ORF">KCH_39450</name>
</gene>
<evidence type="ECO:0000313" key="3">
    <source>
        <dbReference type="Proteomes" id="UP000027178"/>
    </source>
</evidence>
<dbReference type="PATRIC" id="fig|1348663.4.peg.3800"/>
<accession>A0A066YVZ4</accession>
<organism evidence="2 3">
    <name type="scientific">Kitasatospora cheerisanensis KCTC 2395</name>
    <dbReference type="NCBI Taxonomy" id="1348663"/>
    <lineage>
        <taxon>Bacteria</taxon>
        <taxon>Bacillati</taxon>
        <taxon>Actinomycetota</taxon>
        <taxon>Actinomycetes</taxon>
        <taxon>Kitasatosporales</taxon>
        <taxon>Streptomycetaceae</taxon>
        <taxon>Kitasatospora</taxon>
    </lineage>
</organism>
<comment type="caution">
    <text evidence="2">The sequence shown here is derived from an EMBL/GenBank/DDBJ whole genome shotgun (WGS) entry which is preliminary data.</text>
</comment>
<evidence type="ECO:0000313" key="2">
    <source>
        <dbReference type="EMBL" id="KDN84154.1"/>
    </source>
</evidence>
<sequence>MPGPCRAQPGPLVHASSPFLIVPIDPRTDAAPARPRRSPTRSVHPAW</sequence>
<dbReference type="HOGENOM" id="CLU_3169134_0_0_11"/>
<keyword evidence="3" id="KW-1185">Reference proteome</keyword>